<protein>
    <submittedName>
        <fullName evidence="5">HTH_38 domain-containing protein</fullName>
    </submittedName>
</protein>
<evidence type="ECO:0000313" key="4">
    <source>
        <dbReference type="Proteomes" id="UP000271162"/>
    </source>
</evidence>
<dbReference type="Gene3D" id="1.10.10.10">
    <property type="entry name" value="Winged helix-like DNA-binding domain superfamily/Winged helix DNA-binding domain"/>
    <property type="match status" value="1"/>
</dbReference>
<reference evidence="5" key="1">
    <citation type="submission" date="2017-02" db="UniProtKB">
        <authorList>
            <consortium name="WormBaseParasite"/>
        </authorList>
    </citation>
    <scope>IDENTIFICATION</scope>
</reference>
<dbReference type="WBParaSite" id="NBR_0001296801-mRNA-1">
    <property type="protein sequence ID" value="NBR_0001296801-mRNA-1"/>
    <property type="gene ID" value="NBR_0001296801"/>
</dbReference>
<dbReference type="AlphaFoldDB" id="A0A0N4Y9I7"/>
<dbReference type="Pfam" id="PF21517">
    <property type="entry name" value="HTH_Tnp_Tc3_2_like"/>
    <property type="match status" value="1"/>
</dbReference>
<sequence>MPVHGAVLSIEERAKIRALKNVGFSIRAIARQLGRLHGCIDRFPKNSEEYPNAHAAGRQHTLSSQDRLASNSTLSVNQIRSEMGLIASGTVIWRSIRSNQYILREATQKTPRFTNDHRLARLEFAWESMTTLWDKVIFTDEKKFNLNGPYGYRLPIGLAPTQPHPSTGLADLFSLLQPDGEPVGHRSQASVRK</sequence>
<evidence type="ECO:0000259" key="2">
    <source>
        <dbReference type="Pfam" id="PF21517"/>
    </source>
</evidence>
<dbReference type="GO" id="GO:0003676">
    <property type="term" value="F:nucleic acid binding"/>
    <property type="evidence" value="ECO:0007669"/>
    <property type="project" value="InterPro"/>
</dbReference>
<evidence type="ECO:0000259" key="1">
    <source>
        <dbReference type="Pfam" id="PF13936"/>
    </source>
</evidence>
<dbReference type="InterPro" id="IPR036397">
    <property type="entry name" value="RNaseH_sf"/>
</dbReference>
<accession>A0A0N4Y9I7</accession>
<dbReference type="Gene3D" id="3.30.420.10">
    <property type="entry name" value="Ribonuclease H-like superfamily/Ribonuclease H"/>
    <property type="match status" value="1"/>
</dbReference>
<evidence type="ECO:0000313" key="5">
    <source>
        <dbReference type="WBParaSite" id="NBR_0001296801-mRNA-1"/>
    </source>
</evidence>
<keyword evidence="4" id="KW-1185">Reference proteome</keyword>
<feature type="domain" description="Transposable element Tc3 transposase-like DNA-binding HTH" evidence="2">
    <location>
        <begin position="67"/>
        <end position="97"/>
    </location>
</feature>
<organism evidence="5">
    <name type="scientific">Nippostrongylus brasiliensis</name>
    <name type="common">Rat hookworm</name>
    <dbReference type="NCBI Taxonomy" id="27835"/>
    <lineage>
        <taxon>Eukaryota</taxon>
        <taxon>Metazoa</taxon>
        <taxon>Ecdysozoa</taxon>
        <taxon>Nematoda</taxon>
        <taxon>Chromadorea</taxon>
        <taxon>Rhabditida</taxon>
        <taxon>Rhabditina</taxon>
        <taxon>Rhabditomorpha</taxon>
        <taxon>Strongyloidea</taxon>
        <taxon>Heligmosomidae</taxon>
        <taxon>Nippostrongylus</taxon>
    </lineage>
</organism>
<reference evidence="3 4" key="2">
    <citation type="submission" date="2018-11" db="EMBL/GenBank/DDBJ databases">
        <authorList>
            <consortium name="Pathogen Informatics"/>
        </authorList>
    </citation>
    <scope>NUCLEOTIDE SEQUENCE [LARGE SCALE GENOMIC DNA]</scope>
</reference>
<dbReference type="STRING" id="27835.A0A0N4Y9I7"/>
<dbReference type="Gene3D" id="1.10.10.60">
    <property type="entry name" value="Homeodomain-like"/>
    <property type="match status" value="1"/>
</dbReference>
<dbReference type="InterPro" id="IPR036388">
    <property type="entry name" value="WH-like_DNA-bd_sf"/>
</dbReference>
<proteinExistence type="predicted"/>
<feature type="domain" description="Transposase IS30-like HTH" evidence="1">
    <location>
        <begin position="8"/>
        <end position="42"/>
    </location>
</feature>
<dbReference type="InterPro" id="IPR025246">
    <property type="entry name" value="IS30-like_HTH"/>
</dbReference>
<gene>
    <name evidence="3" type="ORF">NBR_LOCUS12969</name>
</gene>
<dbReference type="Proteomes" id="UP000271162">
    <property type="component" value="Unassembled WGS sequence"/>
</dbReference>
<dbReference type="EMBL" id="UYSL01020903">
    <property type="protein sequence ID" value="VDL76558.1"/>
    <property type="molecule type" value="Genomic_DNA"/>
</dbReference>
<dbReference type="Pfam" id="PF13936">
    <property type="entry name" value="HTH_38"/>
    <property type="match status" value="1"/>
</dbReference>
<name>A0A0N4Y9I7_NIPBR</name>
<dbReference type="InterPro" id="IPR048703">
    <property type="entry name" value="Tnp_Tc3-like_HTH"/>
</dbReference>
<dbReference type="OMA" id="QRELPIN"/>
<evidence type="ECO:0000313" key="3">
    <source>
        <dbReference type="EMBL" id="VDL76558.1"/>
    </source>
</evidence>